<evidence type="ECO:0000313" key="5">
    <source>
        <dbReference type="Proteomes" id="UP000196402"/>
    </source>
</evidence>
<dbReference type="Proteomes" id="UP000779233">
    <property type="component" value="Unassembled WGS sequence"/>
</dbReference>
<dbReference type="EMBL" id="LT615259">
    <property type="protein sequence ID" value="SCO71100.1"/>
    <property type="molecule type" value="Genomic_DNA"/>
</dbReference>
<dbReference type="Proteomes" id="UP000305196">
    <property type="component" value="Chromosome 4"/>
</dbReference>
<evidence type="ECO:0000313" key="6">
    <source>
        <dbReference type="Proteomes" id="UP000305196"/>
    </source>
</evidence>
<evidence type="ECO:0000256" key="1">
    <source>
        <dbReference type="SAM" id="MobiDB-lite"/>
    </source>
</evidence>
<protein>
    <submittedName>
        <fullName evidence="2">(malaria parasite P. vivax) hypothetical protein</fullName>
    </submittedName>
</protein>
<name>A0A1G4GST8_PLAVI</name>
<dbReference type="AlphaFoldDB" id="A0A1G4GST8"/>
<evidence type="ECO:0000313" key="4">
    <source>
        <dbReference type="EMBL" id="SCO71100.1"/>
    </source>
</evidence>
<feature type="compositionally biased region" description="Basic and acidic residues" evidence="1">
    <location>
        <begin position="31"/>
        <end position="46"/>
    </location>
</feature>
<organism evidence="3 5">
    <name type="scientific">Plasmodium vivax</name>
    <name type="common">malaria parasite P. vivax</name>
    <dbReference type="NCBI Taxonomy" id="5855"/>
    <lineage>
        <taxon>Eukaryota</taxon>
        <taxon>Sar</taxon>
        <taxon>Alveolata</taxon>
        <taxon>Apicomplexa</taxon>
        <taxon>Aconoidasida</taxon>
        <taxon>Haemosporida</taxon>
        <taxon>Plasmodiidae</taxon>
        <taxon>Plasmodium</taxon>
        <taxon>Plasmodium (Plasmodium)</taxon>
    </lineage>
</organism>
<evidence type="ECO:0000313" key="3">
    <source>
        <dbReference type="EMBL" id="SCO65664.1"/>
    </source>
</evidence>
<sequence>MSGALGREHEWLVNGWQSEREQIGRGAFRRVKGEEERDRDRKRETSPGEDLPMVASNRGETAILVKHTEV</sequence>
<gene>
    <name evidence="4" type="ORF">PVC01_040018900</name>
    <name evidence="3" type="ORF">PVT01_040018300</name>
    <name evidence="2" type="ORF">PVW1_040022200</name>
</gene>
<dbReference type="VEuPathDB" id="PlasmoDB:PVW1_040022200"/>
<evidence type="ECO:0000313" key="2">
    <source>
        <dbReference type="EMBL" id="CAG9482618.1"/>
    </source>
</evidence>
<proteinExistence type="predicted"/>
<dbReference type="VEuPathDB" id="PlasmoDB:PVPAM_040026600"/>
<feature type="region of interest" description="Disordered" evidence="1">
    <location>
        <begin position="23"/>
        <end position="59"/>
    </location>
</feature>
<reference evidence="5 6" key="1">
    <citation type="submission" date="2016-07" db="EMBL/GenBank/DDBJ databases">
        <authorList>
            <consortium name="Pathogen Informatics"/>
        </authorList>
    </citation>
    <scope>NUCLEOTIDE SEQUENCE [LARGE SCALE GENOMIC DNA]</scope>
    <source>
        <strain evidence="2">PvW1</strain>
    </source>
</reference>
<accession>A0A1G4GST8</accession>
<dbReference type="EMBL" id="LT615242">
    <property type="protein sequence ID" value="SCO65664.1"/>
    <property type="molecule type" value="Genomic_DNA"/>
</dbReference>
<dbReference type="Proteomes" id="UP000196402">
    <property type="component" value="Chromosome 4"/>
</dbReference>
<dbReference type="EMBL" id="CAJZCX010000013">
    <property type="protein sequence ID" value="CAG9482618.1"/>
    <property type="molecule type" value="Genomic_DNA"/>
</dbReference>